<dbReference type="PANTHER" id="PTHR33164:SF64">
    <property type="entry name" value="TRANSCRIPTIONAL REGULATOR SLYA"/>
    <property type="match status" value="1"/>
</dbReference>
<keyword evidence="2" id="KW-0238">DNA-binding</keyword>
<comment type="caution">
    <text evidence="5">The sequence shown here is derived from an EMBL/GenBank/DDBJ whole genome shotgun (WGS) entry which is preliminary data.</text>
</comment>
<dbReference type="InterPro" id="IPR036388">
    <property type="entry name" value="WH-like_DNA-bd_sf"/>
</dbReference>
<dbReference type="PANTHER" id="PTHR33164">
    <property type="entry name" value="TRANSCRIPTIONAL REGULATOR, MARR FAMILY"/>
    <property type="match status" value="1"/>
</dbReference>
<evidence type="ECO:0000256" key="2">
    <source>
        <dbReference type="ARBA" id="ARBA00023125"/>
    </source>
</evidence>
<keyword evidence="1" id="KW-0805">Transcription regulation</keyword>
<dbReference type="GO" id="GO:0006950">
    <property type="term" value="P:response to stress"/>
    <property type="evidence" value="ECO:0007669"/>
    <property type="project" value="TreeGrafter"/>
</dbReference>
<evidence type="ECO:0000259" key="4">
    <source>
        <dbReference type="PROSITE" id="PS50995"/>
    </source>
</evidence>
<dbReference type="EMBL" id="RKST01000010">
    <property type="protein sequence ID" value="RUM97623.1"/>
    <property type="molecule type" value="Genomic_DNA"/>
</dbReference>
<dbReference type="OrthoDB" id="582199at2"/>
<protein>
    <submittedName>
        <fullName evidence="5">MarR family transcriptional regulator</fullName>
    </submittedName>
</protein>
<dbReference type="Proteomes" id="UP000281647">
    <property type="component" value="Unassembled WGS sequence"/>
</dbReference>
<dbReference type="PRINTS" id="PR00598">
    <property type="entry name" value="HTHMARR"/>
</dbReference>
<name>A0A432V6C0_9HYPH</name>
<reference evidence="5 6" key="1">
    <citation type="submission" date="2018-11" db="EMBL/GenBank/DDBJ databases">
        <title>Pseudaminobacter arsenicus sp. nov., an arsenic-resistant bacterium isolated from arsenic-rich aquifers.</title>
        <authorList>
            <person name="Mu Y."/>
        </authorList>
    </citation>
    <scope>NUCLEOTIDE SEQUENCE [LARGE SCALE GENOMIC DNA]</scope>
    <source>
        <strain evidence="5 6">CB3</strain>
    </source>
</reference>
<gene>
    <name evidence="5" type="ORF">EET67_11145</name>
</gene>
<keyword evidence="3" id="KW-0804">Transcription</keyword>
<dbReference type="PROSITE" id="PS50995">
    <property type="entry name" value="HTH_MARR_2"/>
    <property type="match status" value="1"/>
</dbReference>
<organism evidence="5 6">
    <name type="scientific">Borborobacter arsenicus</name>
    <dbReference type="NCBI Taxonomy" id="1851146"/>
    <lineage>
        <taxon>Bacteria</taxon>
        <taxon>Pseudomonadati</taxon>
        <taxon>Pseudomonadota</taxon>
        <taxon>Alphaproteobacteria</taxon>
        <taxon>Hyphomicrobiales</taxon>
        <taxon>Phyllobacteriaceae</taxon>
        <taxon>Borborobacter</taxon>
    </lineage>
</organism>
<accession>A0A432V6C0</accession>
<dbReference type="InterPro" id="IPR036390">
    <property type="entry name" value="WH_DNA-bd_sf"/>
</dbReference>
<sequence length="158" mass="17350">MPRNLNPDTIGFLVTDVARLVRSEMDRRITDAGLGITPSEARTLIHAERAGAVRQNVLAERMGVEAMTLSGALDRLEAQNLIERLPDPTDRRAKLVHLTAEADVMLDRIAPISASLRADASRGFAPEVWLQLLEHLKIVRSNLHDAKAASTAREDVVS</sequence>
<dbReference type="InterPro" id="IPR000835">
    <property type="entry name" value="HTH_MarR-typ"/>
</dbReference>
<evidence type="ECO:0000313" key="6">
    <source>
        <dbReference type="Proteomes" id="UP000281647"/>
    </source>
</evidence>
<dbReference type="RefSeq" id="WP_128624928.1">
    <property type="nucleotide sequence ID" value="NZ_ML133510.1"/>
</dbReference>
<dbReference type="SUPFAM" id="SSF46785">
    <property type="entry name" value="Winged helix' DNA-binding domain"/>
    <property type="match status" value="1"/>
</dbReference>
<dbReference type="Pfam" id="PF01047">
    <property type="entry name" value="MarR"/>
    <property type="match status" value="1"/>
</dbReference>
<evidence type="ECO:0000313" key="5">
    <source>
        <dbReference type="EMBL" id="RUM97623.1"/>
    </source>
</evidence>
<proteinExistence type="predicted"/>
<feature type="domain" description="HTH marR-type" evidence="4">
    <location>
        <begin position="7"/>
        <end position="145"/>
    </location>
</feature>
<dbReference type="InterPro" id="IPR039422">
    <property type="entry name" value="MarR/SlyA-like"/>
</dbReference>
<dbReference type="GO" id="GO:0003677">
    <property type="term" value="F:DNA binding"/>
    <property type="evidence" value="ECO:0007669"/>
    <property type="project" value="UniProtKB-KW"/>
</dbReference>
<evidence type="ECO:0000256" key="3">
    <source>
        <dbReference type="ARBA" id="ARBA00023163"/>
    </source>
</evidence>
<dbReference type="AlphaFoldDB" id="A0A432V6C0"/>
<keyword evidence="6" id="KW-1185">Reference proteome</keyword>
<dbReference type="SMART" id="SM00347">
    <property type="entry name" value="HTH_MARR"/>
    <property type="match status" value="1"/>
</dbReference>
<dbReference type="Gene3D" id="1.10.10.10">
    <property type="entry name" value="Winged helix-like DNA-binding domain superfamily/Winged helix DNA-binding domain"/>
    <property type="match status" value="1"/>
</dbReference>
<evidence type="ECO:0000256" key="1">
    <source>
        <dbReference type="ARBA" id="ARBA00023015"/>
    </source>
</evidence>
<dbReference type="GO" id="GO:0003700">
    <property type="term" value="F:DNA-binding transcription factor activity"/>
    <property type="evidence" value="ECO:0007669"/>
    <property type="project" value="InterPro"/>
</dbReference>